<dbReference type="AlphaFoldDB" id="A0A183ITD0"/>
<reference evidence="1 2" key="2">
    <citation type="submission" date="2018-11" db="EMBL/GenBank/DDBJ databases">
        <authorList>
            <consortium name="Pathogen Informatics"/>
        </authorList>
    </citation>
    <scope>NUCLEOTIDE SEQUENCE [LARGE SCALE GENOMIC DNA]</scope>
</reference>
<dbReference type="WBParaSite" id="SBAD_0000714201-mRNA-1">
    <property type="protein sequence ID" value="SBAD_0000714201-mRNA-1"/>
    <property type="gene ID" value="SBAD_0000714201"/>
</dbReference>
<evidence type="ECO:0000313" key="2">
    <source>
        <dbReference type="Proteomes" id="UP000270296"/>
    </source>
</evidence>
<dbReference type="EMBL" id="UZAM01010120">
    <property type="protein sequence ID" value="VDP11038.1"/>
    <property type="molecule type" value="Genomic_DNA"/>
</dbReference>
<gene>
    <name evidence="1" type="ORF">SBAD_LOCUS6877</name>
</gene>
<name>A0A183ITD0_9BILA</name>
<proteinExistence type="predicted"/>
<sequence>MMRVYKKKCSSECLDEETANEASAEPLDPAVKKTDVRKLQTFVSLPREVDEDCTSERADTEARRIKTFLLVLSSSSSRKPQSC</sequence>
<evidence type="ECO:0000313" key="1">
    <source>
        <dbReference type="EMBL" id="VDP11038.1"/>
    </source>
</evidence>
<protein>
    <submittedName>
        <fullName evidence="3">40S ribosomal protein S6</fullName>
    </submittedName>
</protein>
<evidence type="ECO:0000313" key="3">
    <source>
        <dbReference type="WBParaSite" id="SBAD_0000714201-mRNA-1"/>
    </source>
</evidence>
<reference evidence="3" key="1">
    <citation type="submission" date="2016-06" db="UniProtKB">
        <authorList>
            <consortium name="WormBaseParasite"/>
        </authorList>
    </citation>
    <scope>IDENTIFICATION</scope>
</reference>
<organism evidence="3">
    <name type="scientific">Soboliphyme baturini</name>
    <dbReference type="NCBI Taxonomy" id="241478"/>
    <lineage>
        <taxon>Eukaryota</taxon>
        <taxon>Metazoa</taxon>
        <taxon>Ecdysozoa</taxon>
        <taxon>Nematoda</taxon>
        <taxon>Enoplea</taxon>
        <taxon>Dorylaimia</taxon>
        <taxon>Dioctophymatida</taxon>
        <taxon>Dioctophymatoidea</taxon>
        <taxon>Soboliphymatidae</taxon>
        <taxon>Soboliphyme</taxon>
    </lineage>
</organism>
<dbReference type="Proteomes" id="UP000270296">
    <property type="component" value="Unassembled WGS sequence"/>
</dbReference>
<accession>A0A183ITD0</accession>
<keyword evidence="2" id="KW-1185">Reference proteome</keyword>